<evidence type="ECO:0000256" key="1">
    <source>
        <dbReference type="ARBA" id="ARBA00007733"/>
    </source>
</evidence>
<accession>A0A645BQ78</accession>
<reference evidence="8" key="1">
    <citation type="submission" date="2019-08" db="EMBL/GenBank/DDBJ databases">
        <authorList>
            <person name="Kucharzyk K."/>
            <person name="Murdoch R.W."/>
            <person name="Higgins S."/>
            <person name="Loffler F."/>
        </authorList>
    </citation>
    <scope>NUCLEOTIDE SEQUENCE</scope>
</reference>
<evidence type="ECO:0000313" key="8">
    <source>
        <dbReference type="EMBL" id="MPM67407.1"/>
    </source>
</evidence>
<evidence type="ECO:0000256" key="5">
    <source>
        <dbReference type="ARBA" id="ARBA00023134"/>
    </source>
</evidence>
<keyword evidence="4" id="KW-0648">Protein biosynthesis</keyword>
<comment type="similarity">
    <text evidence="1">Belongs to the TRAFAC class translation factor GTPase superfamily. Classic translation factor GTPase family. IF-2 subfamily.</text>
</comment>
<dbReference type="InterPro" id="IPR036925">
    <property type="entry name" value="TIF_IF2_dom3_sf"/>
</dbReference>
<feature type="domain" description="Translation elongation factor EFTu-like" evidence="6">
    <location>
        <begin position="169"/>
        <end position="236"/>
    </location>
</feature>
<organism evidence="8">
    <name type="scientific">bioreactor metagenome</name>
    <dbReference type="NCBI Taxonomy" id="1076179"/>
    <lineage>
        <taxon>unclassified sequences</taxon>
        <taxon>metagenomes</taxon>
        <taxon>ecological metagenomes</taxon>
    </lineage>
</organism>
<proteinExistence type="inferred from homology"/>
<comment type="caution">
    <text evidence="8">The sequence shown here is derived from an EMBL/GenBank/DDBJ whole genome shotgun (WGS) entry which is preliminary data.</text>
</comment>
<evidence type="ECO:0000259" key="6">
    <source>
        <dbReference type="Pfam" id="PF03144"/>
    </source>
</evidence>
<keyword evidence="3" id="KW-0547">Nucleotide-binding</keyword>
<dbReference type="SUPFAM" id="SSF52156">
    <property type="entry name" value="Initiation factor IF2/eIF5b, domain 3"/>
    <property type="match status" value="1"/>
</dbReference>
<dbReference type="InterPro" id="IPR009000">
    <property type="entry name" value="Transl_B-barrel_sf"/>
</dbReference>
<protein>
    <submittedName>
        <fullName evidence="8">Translation initiation factor IF-2</fullName>
    </submittedName>
</protein>
<name>A0A645BQ78_9ZZZZ</name>
<keyword evidence="5" id="KW-0342">GTP-binding</keyword>
<evidence type="ECO:0000256" key="4">
    <source>
        <dbReference type="ARBA" id="ARBA00022917"/>
    </source>
</evidence>
<dbReference type="CDD" id="cd03692">
    <property type="entry name" value="mtIF2_IVc"/>
    <property type="match status" value="1"/>
</dbReference>
<dbReference type="Gene3D" id="3.40.50.10050">
    <property type="entry name" value="Translation initiation factor IF- 2, domain 3"/>
    <property type="match status" value="1"/>
</dbReference>
<dbReference type="EMBL" id="VSSQ01021670">
    <property type="protein sequence ID" value="MPM67407.1"/>
    <property type="molecule type" value="Genomic_DNA"/>
</dbReference>
<dbReference type="Pfam" id="PF11987">
    <property type="entry name" value="IF-2"/>
    <property type="match status" value="1"/>
</dbReference>
<dbReference type="Pfam" id="PF03144">
    <property type="entry name" value="GTP_EFTU_D2"/>
    <property type="match status" value="1"/>
</dbReference>
<dbReference type="SUPFAM" id="SSF50447">
    <property type="entry name" value="Translation proteins"/>
    <property type="match status" value="1"/>
</dbReference>
<gene>
    <name evidence="8" type="primary">infB_29</name>
    <name evidence="8" type="ORF">SDC9_114329</name>
</gene>
<evidence type="ECO:0000256" key="3">
    <source>
        <dbReference type="ARBA" id="ARBA00022741"/>
    </source>
</evidence>
<dbReference type="AlphaFoldDB" id="A0A645BQ78"/>
<dbReference type="InterPro" id="IPR023115">
    <property type="entry name" value="TIF_IF2_dom3"/>
</dbReference>
<dbReference type="FunFam" id="2.40.30.10:FF:000008">
    <property type="entry name" value="Translation initiation factor IF-2"/>
    <property type="match status" value="1"/>
</dbReference>
<keyword evidence="2 8" id="KW-0396">Initiation factor</keyword>
<dbReference type="GO" id="GO:0005829">
    <property type="term" value="C:cytosol"/>
    <property type="evidence" value="ECO:0007669"/>
    <property type="project" value="TreeGrafter"/>
</dbReference>
<feature type="domain" description="Translation initiation factor IF- 2" evidence="7">
    <location>
        <begin position="23"/>
        <end position="138"/>
    </location>
</feature>
<dbReference type="GO" id="GO:0005525">
    <property type="term" value="F:GTP binding"/>
    <property type="evidence" value="ECO:0007669"/>
    <property type="project" value="UniProtKB-KW"/>
</dbReference>
<evidence type="ECO:0000259" key="7">
    <source>
        <dbReference type="Pfam" id="PF11987"/>
    </source>
</evidence>
<dbReference type="PANTHER" id="PTHR43381:SF5">
    <property type="entry name" value="TR-TYPE G DOMAIN-CONTAINING PROTEIN"/>
    <property type="match status" value="1"/>
</dbReference>
<evidence type="ECO:0000256" key="2">
    <source>
        <dbReference type="ARBA" id="ARBA00022540"/>
    </source>
</evidence>
<dbReference type="PANTHER" id="PTHR43381">
    <property type="entry name" value="TRANSLATION INITIATION FACTOR IF-2-RELATED"/>
    <property type="match status" value="1"/>
</dbReference>
<sequence length="246" mass="27187">MAFPTEKEAREISLRRTQLKELKEKKSSSAATLEDLFNLKKDGEIQNINIVLKADSTGSAEAVKASLEKINVPDVKINVIRSTSGAITESDVLLASASNAIIYGFNVRPDAKTRAKAESEHVEIRLQRIIYALLEEIEAAAKGMLKPTFREKVTGQAEVRRLFKVSHLGTIAGCMVTDGAIKSNSRVRVIREGVVAYEGKVGSLQREKDQAKEVKSGYECGILIENYNDIKEGDIIESFEMVEDKK</sequence>
<dbReference type="InterPro" id="IPR004161">
    <property type="entry name" value="EFTu-like_2"/>
</dbReference>
<dbReference type="FunFam" id="3.40.50.10050:FF:000001">
    <property type="entry name" value="Translation initiation factor IF-2"/>
    <property type="match status" value="1"/>
</dbReference>
<dbReference type="InterPro" id="IPR015760">
    <property type="entry name" value="TIF_IF2"/>
</dbReference>
<dbReference type="Gene3D" id="2.40.30.10">
    <property type="entry name" value="Translation factors"/>
    <property type="match status" value="1"/>
</dbReference>
<dbReference type="GO" id="GO:0003743">
    <property type="term" value="F:translation initiation factor activity"/>
    <property type="evidence" value="ECO:0007669"/>
    <property type="project" value="UniProtKB-KW"/>
</dbReference>